<evidence type="ECO:0000313" key="3">
    <source>
        <dbReference type="EMBL" id="RXK39067.1"/>
    </source>
</evidence>
<dbReference type="VEuPathDB" id="FungiDB:TREMEDRAFT_66036"/>
<feature type="region of interest" description="Disordered" evidence="2">
    <location>
        <begin position="437"/>
        <end position="510"/>
    </location>
</feature>
<dbReference type="STRING" id="5217.A0A4V1M443"/>
<evidence type="ECO:0000313" key="4">
    <source>
        <dbReference type="Proteomes" id="UP000289152"/>
    </source>
</evidence>
<dbReference type="EMBL" id="SDIL01000037">
    <property type="protein sequence ID" value="RXK39067.1"/>
    <property type="molecule type" value="Genomic_DNA"/>
</dbReference>
<keyword evidence="4" id="KW-1185">Reference proteome</keyword>
<feature type="compositionally biased region" description="Polar residues" evidence="2">
    <location>
        <begin position="35"/>
        <end position="45"/>
    </location>
</feature>
<feature type="compositionally biased region" description="Pro residues" evidence="2">
    <location>
        <begin position="104"/>
        <end position="119"/>
    </location>
</feature>
<feature type="compositionally biased region" description="Polar residues" evidence="2">
    <location>
        <begin position="437"/>
        <end position="446"/>
    </location>
</feature>
<feature type="compositionally biased region" description="Polar residues" evidence="2">
    <location>
        <begin position="389"/>
        <end position="413"/>
    </location>
</feature>
<reference evidence="3 4" key="1">
    <citation type="submission" date="2016-06" db="EMBL/GenBank/DDBJ databases">
        <title>Evolution of pathogenesis and genome organization in the Tremellales.</title>
        <authorList>
            <person name="Cuomo C."/>
            <person name="Litvintseva A."/>
            <person name="Heitman J."/>
            <person name="Chen Y."/>
            <person name="Sun S."/>
            <person name="Springer D."/>
            <person name="Dromer F."/>
            <person name="Young S."/>
            <person name="Zeng Q."/>
            <person name="Chapman S."/>
            <person name="Gujja S."/>
            <person name="Saif S."/>
            <person name="Birren B."/>
        </authorList>
    </citation>
    <scope>NUCLEOTIDE SEQUENCE [LARGE SCALE GENOMIC DNA]</scope>
    <source>
        <strain evidence="3 4">ATCC 28783</strain>
    </source>
</reference>
<accession>A0A4V1M443</accession>
<feature type="compositionally biased region" description="Low complexity" evidence="2">
    <location>
        <begin position="60"/>
        <end position="72"/>
    </location>
</feature>
<organism evidence="3 4">
    <name type="scientific">Tremella mesenterica</name>
    <name type="common">Jelly fungus</name>
    <dbReference type="NCBI Taxonomy" id="5217"/>
    <lineage>
        <taxon>Eukaryota</taxon>
        <taxon>Fungi</taxon>
        <taxon>Dikarya</taxon>
        <taxon>Basidiomycota</taxon>
        <taxon>Agaricomycotina</taxon>
        <taxon>Tremellomycetes</taxon>
        <taxon>Tremellales</taxon>
        <taxon>Tremellaceae</taxon>
        <taxon>Tremella</taxon>
    </lineage>
</organism>
<dbReference type="InParanoid" id="A0A4V1M443"/>
<sequence>MIADIIPIYPSPPPTRKHSLTSRNNLPDQPHLHPDQTSCDASRFQSSPPRHSTHPPSPPQHLTHPPSPSQHLTQQRISPLFTHPAIPHSHPTSINDVNSNSNPSHPPVLPHRQPEPSPSPQTKRRRTRKNLSREESPISPSQLFSNRLTTRTRVSIQSSGDSPTSPGTTHTTRLGGKNKVGMNVTGDSPTSPGNTHTRLTGKNRMGLTAITPIGFAASREMRRGDGEGPIPSPVVMGFDFKSIDEEQLRTVRNTLSIKQQQEALIAQRQRETAAANGTPIGSNLNNTPAPPRELTFKDWHPKSEKPSVGKRREKTRDKVERMSIVTNSGDNVVYPASKSAPLNNHPLSAQQNPPREQQPSGSQTAIPPHILPSLNPYSPEDTRMGSRSGYPSIQSNHSNHPTHSTLANHPNQISHTSHSNHATHTNHLNKVSQSNQINQAGSSTQPIRLPPTPIQDQDQEEDHLHHHTSSQYYRHLPHLSYGENRIPHNTSQSQIHRPSNSTNSISMSVSPGRNEFLEPFVRLYEALNQTEHLKHTLMELNKRFETSFKTQVKAATDIQGTAEQANGLLKSLQASAENLQTMVRYEVERAESLDKKELRDLKDRLKRLEDRLGG</sequence>
<feature type="compositionally biased region" description="Low complexity" evidence="2">
    <location>
        <begin position="158"/>
        <end position="172"/>
    </location>
</feature>
<feature type="compositionally biased region" description="Polar residues" evidence="2">
    <location>
        <begin position="138"/>
        <end position="157"/>
    </location>
</feature>
<feature type="compositionally biased region" description="Polar residues" evidence="2">
    <location>
        <begin position="487"/>
        <end position="498"/>
    </location>
</feature>
<feature type="coiled-coil region" evidence="1">
    <location>
        <begin position="562"/>
        <end position="611"/>
    </location>
</feature>
<evidence type="ECO:0000256" key="1">
    <source>
        <dbReference type="SAM" id="Coils"/>
    </source>
</evidence>
<feature type="compositionally biased region" description="Basic and acidic residues" evidence="2">
    <location>
        <begin position="294"/>
        <end position="307"/>
    </location>
</feature>
<feature type="compositionally biased region" description="Low complexity" evidence="2">
    <location>
        <begin position="414"/>
        <end position="423"/>
    </location>
</feature>
<proteinExistence type="predicted"/>
<feature type="region of interest" description="Disordered" evidence="2">
    <location>
        <begin position="269"/>
        <end position="423"/>
    </location>
</feature>
<evidence type="ECO:0000256" key="2">
    <source>
        <dbReference type="SAM" id="MobiDB-lite"/>
    </source>
</evidence>
<feature type="compositionally biased region" description="Polar residues" evidence="2">
    <location>
        <begin position="185"/>
        <end position="200"/>
    </location>
</feature>
<dbReference type="AlphaFoldDB" id="A0A4V1M443"/>
<dbReference type="OrthoDB" id="2138242at2759"/>
<dbReference type="Proteomes" id="UP000289152">
    <property type="component" value="Unassembled WGS sequence"/>
</dbReference>
<gene>
    <name evidence="3" type="ORF">M231_03691</name>
</gene>
<feature type="compositionally biased region" description="Low complexity" evidence="2">
    <location>
        <begin position="499"/>
        <end position="510"/>
    </location>
</feature>
<feature type="compositionally biased region" description="Polar residues" evidence="2">
    <location>
        <begin position="90"/>
        <end position="103"/>
    </location>
</feature>
<keyword evidence="1" id="KW-0175">Coiled coil</keyword>
<feature type="compositionally biased region" description="Polar residues" evidence="2">
    <location>
        <begin position="340"/>
        <end position="365"/>
    </location>
</feature>
<name>A0A4V1M443_TREME</name>
<comment type="caution">
    <text evidence="3">The sequence shown here is derived from an EMBL/GenBank/DDBJ whole genome shotgun (WGS) entry which is preliminary data.</text>
</comment>
<protein>
    <submittedName>
        <fullName evidence="3">Uncharacterized protein</fullName>
    </submittedName>
</protein>
<feature type="region of interest" description="Disordered" evidence="2">
    <location>
        <begin position="1"/>
        <end position="200"/>
    </location>
</feature>